<proteinExistence type="predicted"/>
<evidence type="ECO:0000313" key="1">
    <source>
        <dbReference type="EMBL" id="PXY27471.1"/>
    </source>
</evidence>
<gene>
    <name evidence="1" type="ORF">BAY60_13695</name>
</gene>
<keyword evidence="2" id="KW-1185">Reference proteome</keyword>
<protein>
    <submittedName>
        <fullName evidence="1">Uncharacterized protein</fullName>
    </submittedName>
</protein>
<dbReference type="EMBL" id="MASW01000002">
    <property type="protein sequence ID" value="PXY27471.1"/>
    <property type="molecule type" value="Genomic_DNA"/>
</dbReference>
<organism evidence="1 2">
    <name type="scientific">Prauserella muralis</name>
    <dbReference type="NCBI Taxonomy" id="588067"/>
    <lineage>
        <taxon>Bacteria</taxon>
        <taxon>Bacillati</taxon>
        <taxon>Actinomycetota</taxon>
        <taxon>Actinomycetes</taxon>
        <taxon>Pseudonocardiales</taxon>
        <taxon>Pseudonocardiaceae</taxon>
        <taxon>Prauserella</taxon>
    </lineage>
</organism>
<reference evidence="1 2" key="1">
    <citation type="submission" date="2016-07" db="EMBL/GenBank/DDBJ databases">
        <title>Draft genome sequence of Prauserella muralis DSM 45305, isolated from a mould-covered wall in an indoor environment.</title>
        <authorList>
            <person name="Ruckert C."/>
            <person name="Albersmeier A."/>
            <person name="Jiang C.-L."/>
            <person name="Jiang Y."/>
            <person name="Kalinowski J."/>
            <person name="Schneider O."/>
            <person name="Winkler A."/>
            <person name="Zotchev S.B."/>
        </authorList>
    </citation>
    <scope>NUCLEOTIDE SEQUENCE [LARGE SCALE GENOMIC DNA]</scope>
    <source>
        <strain evidence="1 2">DSM 45305</strain>
    </source>
</reference>
<dbReference type="Gene3D" id="3.30.530.20">
    <property type="match status" value="1"/>
</dbReference>
<evidence type="ECO:0000313" key="2">
    <source>
        <dbReference type="Proteomes" id="UP000249915"/>
    </source>
</evidence>
<comment type="caution">
    <text evidence="1">The sequence shown here is derived from an EMBL/GenBank/DDBJ whole genome shotgun (WGS) entry which is preliminary data.</text>
</comment>
<dbReference type="InterPro" id="IPR023393">
    <property type="entry name" value="START-like_dom_sf"/>
</dbReference>
<name>A0A2V4AZL9_9PSEU</name>
<dbReference type="Pfam" id="PF14117">
    <property type="entry name" value="DUF4287"/>
    <property type="match status" value="1"/>
</dbReference>
<sequence length="191" mass="21582">MIAAERDPAQRRPGLRRATGRDYAAWFAVLDEWGAPGRPFREIAGWLRAEHGMSAWWAQKLIVEYEQARGLRPAGVRPDGTFTVGSSATMSVPVERLYAAVVRPGTRERWLPGIALRERTARPHRSVRFDWAADGSRVSVTFEAVGAGRSRVAVEHEHLPDPATAERLKAFWRERLSALRTDLEDQKRQES</sequence>
<dbReference type="SUPFAM" id="SSF55961">
    <property type="entry name" value="Bet v1-like"/>
    <property type="match status" value="1"/>
</dbReference>
<dbReference type="RefSeq" id="WP_170160414.1">
    <property type="nucleotide sequence ID" value="NZ_MASW01000002.1"/>
</dbReference>
<dbReference type="AlphaFoldDB" id="A0A2V4AZL9"/>
<accession>A0A2V4AZL9</accession>
<dbReference type="Proteomes" id="UP000249915">
    <property type="component" value="Unassembled WGS sequence"/>
</dbReference>
<dbReference type="InterPro" id="IPR025629">
    <property type="entry name" value="DUF4287"/>
</dbReference>